<feature type="repeat" description="ANK" evidence="3">
    <location>
        <begin position="863"/>
        <end position="895"/>
    </location>
</feature>
<dbReference type="InterPro" id="IPR013320">
    <property type="entry name" value="ConA-like_dom_sf"/>
</dbReference>
<feature type="repeat" description="ANK" evidence="3">
    <location>
        <begin position="896"/>
        <end position="928"/>
    </location>
</feature>
<evidence type="ECO:0000313" key="6">
    <source>
        <dbReference type="EMBL" id="VTT68575.1"/>
    </source>
</evidence>
<dbReference type="Pfam" id="PF00023">
    <property type="entry name" value="Ank"/>
    <property type="match status" value="1"/>
</dbReference>
<gene>
    <name evidence="6" type="ORF">C2S_7066</name>
</gene>
<dbReference type="PROSITE" id="PS50297">
    <property type="entry name" value="ANK_REP_REGION"/>
    <property type="match status" value="4"/>
</dbReference>
<dbReference type="SMART" id="SM00248">
    <property type="entry name" value="ANK"/>
    <property type="match status" value="15"/>
</dbReference>
<dbReference type="InterPro" id="IPR043136">
    <property type="entry name" value="B30.2/SPRY_sf"/>
</dbReference>
<feature type="repeat" description="ANK" evidence="3">
    <location>
        <begin position="678"/>
        <end position="710"/>
    </location>
</feature>
<dbReference type="InterPro" id="IPR036770">
    <property type="entry name" value="Ankyrin_rpt-contain_sf"/>
</dbReference>
<dbReference type="PROSITE" id="PS50088">
    <property type="entry name" value="ANK_REPEAT"/>
    <property type="match status" value="4"/>
</dbReference>
<protein>
    <recommendedName>
        <fullName evidence="5">B30.2/SPRY domain-containing protein</fullName>
    </recommendedName>
</protein>
<evidence type="ECO:0000313" key="7">
    <source>
        <dbReference type="Proteomes" id="UP000760494"/>
    </source>
</evidence>
<dbReference type="Proteomes" id="UP000760494">
    <property type="component" value="Unassembled WGS sequence"/>
</dbReference>
<dbReference type="PANTHER" id="PTHR24198:SF165">
    <property type="entry name" value="ANKYRIN REPEAT-CONTAINING PROTEIN-RELATED"/>
    <property type="match status" value="1"/>
</dbReference>
<comment type="caution">
    <text evidence="6">The sequence shown here is derived from an EMBL/GenBank/DDBJ whole genome shotgun (WGS) entry which is preliminary data.</text>
</comment>
<evidence type="ECO:0000256" key="3">
    <source>
        <dbReference type="PROSITE-ProRule" id="PRU00023"/>
    </source>
</evidence>
<evidence type="ECO:0000259" key="5">
    <source>
        <dbReference type="PROSITE" id="PS50188"/>
    </source>
</evidence>
<dbReference type="SUPFAM" id="SSF48403">
    <property type="entry name" value="Ankyrin repeat"/>
    <property type="match status" value="2"/>
</dbReference>
<feature type="region of interest" description="Disordered" evidence="4">
    <location>
        <begin position="326"/>
        <end position="377"/>
    </location>
</feature>
<evidence type="ECO:0000256" key="1">
    <source>
        <dbReference type="ARBA" id="ARBA00022737"/>
    </source>
</evidence>
<reference evidence="6" key="1">
    <citation type="submission" date="2019-05" db="EMBL/GenBank/DDBJ databases">
        <authorList>
            <person name="Piombo E."/>
        </authorList>
    </citation>
    <scope>NUCLEOTIDE SEQUENCE</scope>
    <source>
        <strain evidence="6">C2S</strain>
    </source>
</reference>
<dbReference type="CDD" id="cd12885">
    <property type="entry name" value="SPRY_RanBP_like"/>
    <property type="match status" value="1"/>
</dbReference>
<dbReference type="EMBL" id="CABFJX010000224">
    <property type="protein sequence ID" value="VTT68575.1"/>
    <property type="molecule type" value="Genomic_DNA"/>
</dbReference>
<feature type="domain" description="B30.2/SPRY" evidence="5">
    <location>
        <begin position="1188"/>
        <end position="1387"/>
    </location>
</feature>
<dbReference type="PROSITE" id="PS50188">
    <property type="entry name" value="B302_SPRY"/>
    <property type="match status" value="1"/>
</dbReference>
<feature type="region of interest" description="Disordered" evidence="4">
    <location>
        <begin position="1199"/>
        <end position="1223"/>
    </location>
</feature>
<proteinExistence type="predicted"/>
<dbReference type="SUPFAM" id="SSF49899">
    <property type="entry name" value="Concanavalin A-like lectins/glucanases"/>
    <property type="match status" value="1"/>
</dbReference>
<organism evidence="6 7">
    <name type="scientific">Fusarium fujikuroi</name>
    <name type="common">Bakanae and foot rot disease fungus</name>
    <name type="synonym">Gibberella fujikuroi</name>
    <dbReference type="NCBI Taxonomy" id="5127"/>
    <lineage>
        <taxon>Eukaryota</taxon>
        <taxon>Fungi</taxon>
        <taxon>Dikarya</taxon>
        <taxon>Ascomycota</taxon>
        <taxon>Pezizomycotina</taxon>
        <taxon>Sordariomycetes</taxon>
        <taxon>Hypocreomycetidae</taxon>
        <taxon>Hypocreales</taxon>
        <taxon>Nectriaceae</taxon>
        <taxon>Fusarium</taxon>
        <taxon>Fusarium fujikuroi species complex</taxon>
    </lineage>
</organism>
<sequence>MATTQELFRVESASEWAKKNGITTWTKFHYGSQPDQSIFTPLDTWGHSLRQPYYGPIIESSQQYFLAVNWETEEEWDKFKLSPEHQQLMANLTTNNVQPETKIVIFTGNMFAIGFTSNVEIFTAYWPSSITHEAQTAIRKTEQLVDRAESGMPNTLCYTKKPMFGWIYGQKEWNGESAIASVWTHKWQNQELEQKYKTTEKRRVSDNDGRSYMLAVHVFQDDLKSLSAIGWESVHVAFERVRVVKEDALAHGEVSTAGTPTETGFQLSKTKLNPNEQSSVGSPDSETDSTRFTSTTLPSINSPEPSQLSTGSTVIKSGIPEPAVLTASTDASITGPDTSSDDTSRAEASSTIPAGLGTTRAENSEKTNPATETFVPEPSGLEGIANHLQLDLDSMFGTTTKRVTTTTGDASEPTETVWTGTCPAKNGPDPTVVDGEFTENIGEKCLCKWNTWMENDKTLQPCTVDQLRDTINDFCNGSRKLKKPTPTGLPDIAVNRFPTNGTHGIFISVGWATPPLWNSTDERCKANSDLLLADSCKAALERFECRGANTDELWGGTYYEALEEGGCVKWTLTPVHLSDGRSAGRRMSANVKSGCVPPPSLQSLNDMANLDCVPLGQTAVIIAAKSGHQSIVRLLSDHNRATISGPLFHLALHHVWMHIVKLAISADKNLLNWIDPNSGNTALHIAIESERVDAIQTLLDAGADPNLKNGDGLVPFAKAMRSNNLDTVRTLLDSSPDIIVDELDRAGVTPFLRACLDGQKAVPVIRQLLDTMKDKVNLNAVLPRDDQDNECGRTALIIATSLNPEKEGSDSLFNLLLEHGADPNVPCAKHGNTLLSKAADKGHIQAMEKLLEFNADPNIVSKQGHTPLSRAAINGHALAVRKLLESNADPNHQNQDGETALHCCSSEGHVSCIEELVTHGASINSLMYPDVGEPYVIGITPLVLAIACSQQSSVEKLLAFDPGPGQALHMALASEELPIAKAVFKRYPQPNLYDQDLGTPLHLAVMSNSEEIFDFILDQKGIDVNIPGPSGRTPLSYAAIRYQGFVKKLIQAQADPDIKDHEGKTPLDHVVAARDWEMAQILCPHTRLDLVQGSGRRYSVLYRACQTGHKDMFKVINTSCQKLNHFQYIELCELALHAAIAAGNEEFFNQLINVPGVTGTVDDDDGWTPLKYATVYNQTKIKNLLEAFQQEGMNEVDQRDKRVTKMPQRWQKHDRHPTLYEKDDNADPRQIMITTTLDDAYPDGEDRYAVARADHPIPTDKNYYFEITIKKGCPDEQLDVGIGLIDGAKVPNGQRSLGRALTYCYESLGGSTYDDNTNSLKNDWRLSREYREGNTVGCGFDATKKCVYFTWEGERLEERHDDVSGKLYPAVYLNTRQKSVCLVAKFQ</sequence>
<dbReference type="PANTHER" id="PTHR24198">
    <property type="entry name" value="ANKYRIN REPEAT AND PROTEIN KINASE DOMAIN-CONTAINING PROTEIN"/>
    <property type="match status" value="1"/>
</dbReference>
<dbReference type="InterPro" id="IPR003877">
    <property type="entry name" value="SPRY_dom"/>
</dbReference>
<feature type="repeat" description="ANK" evidence="3">
    <location>
        <begin position="830"/>
        <end position="862"/>
    </location>
</feature>
<dbReference type="Pfam" id="PF12796">
    <property type="entry name" value="Ank_2"/>
    <property type="match status" value="3"/>
</dbReference>
<dbReference type="Pfam" id="PF00622">
    <property type="entry name" value="SPRY"/>
    <property type="match status" value="1"/>
</dbReference>
<dbReference type="InterPro" id="IPR002110">
    <property type="entry name" value="Ankyrin_rpt"/>
</dbReference>
<dbReference type="Gene3D" id="2.60.120.920">
    <property type="match status" value="1"/>
</dbReference>
<dbReference type="InterPro" id="IPR001870">
    <property type="entry name" value="B30.2/SPRY"/>
</dbReference>
<keyword evidence="1" id="KW-0677">Repeat</keyword>
<feature type="compositionally biased region" description="Polar residues" evidence="4">
    <location>
        <begin position="326"/>
        <end position="338"/>
    </location>
</feature>
<feature type="region of interest" description="Disordered" evidence="4">
    <location>
        <begin position="404"/>
        <end position="430"/>
    </location>
</feature>
<evidence type="ECO:0000256" key="2">
    <source>
        <dbReference type="ARBA" id="ARBA00023043"/>
    </source>
</evidence>
<dbReference type="Gene3D" id="1.25.40.20">
    <property type="entry name" value="Ankyrin repeat-containing domain"/>
    <property type="match status" value="4"/>
</dbReference>
<name>A0A9Q9RJM3_FUSFU</name>
<keyword evidence="2 3" id="KW-0040">ANK repeat</keyword>
<feature type="compositionally biased region" description="Polar residues" evidence="4">
    <location>
        <begin position="256"/>
        <end position="314"/>
    </location>
</feature>
<dbReference type="InterPro" id="IPR044736">
    <property type="entry name" value="Gid1/RanBPM/SPLA_SPRY"/>
</dbReference>
<feature type="region of interest" description="Disordered" evidence="4">
    <location>
        <begin position="254"/>
        <end position="314"/>
    </location>
</feature>
<evidence type="ECO:0000256" key="4">
    <source>
        <dbReference type="SAM" id="MobiDB-lite"/>
    </source>
</evidence>
<accession>A0A9Q9RJM3</accession>